<dbReference type="Pfam" id="PF05731">
    <property type="entry name" value="TROVE"/>
    <property type="match status" value="1"/>
</dbReference>
<evidence type="ECO:0000259" key="7">
    <source>
        <dbReference type="PROSITE" id="PS50988"/>
    </source>
</evidence>
<evidence type="ECO:0000256" key="4">
    <source>
        <dbReference type="ARBA" id="ARBA00022723"/>
    </source>
</evidence>
<comment type="similarity">
    <text evidence="2">Belongs to the Ro 60 kDa family.</text>
</comment>
<dbReference type="InterPro" id="IPR037214">
    <property type="entry name" value="TROVE_dom_sf"/>
</dbReference>
<dbReference type="SUPFAM" id="SSF140864">
    <property type="entry name" value="TROVE domain-like"/>
    <property type="match status" value="1"/>
</dbReference>
<dbReference type="GO" id="GO:1990904">
    <property type="term" value="C:ribonucleoprotein complex"/>
    <property type="evidence" value="ECO:0007669"/>
    <property type="project" value="UniProtKB-KW"/>
</dbReference>
<dbReference type="EMBL" id="FWXD01000039">
    <property type="protein sequence ID" value="SMC29674.1"/>
    <property type="molecule type" value="Genomic_DNA"/>
</dbReference>
<evidence type="ECO:0000256" key="6">
    <source>
        <dbReference type="ARBA" id="ARBA00023274"/>
    </source>
</evidence>
<sequence length="516" mass="56027">MANQQVFNTLLAKLPVPDTVNRSQAPSYAYQPKHKLAQLAVTGCMNQTYYADAQAQLSDVLTMCQGLDTAFIAKTAIYARRCGHMKDMPALLTAVLAARGADELPQAFAQVIDGGKMLRNFVQIMRSGAAGRKSLGTRSKKLVQAWLNKASELQLLQASVGNAPSLADVVKMVHPKPAEPWREAFFAWLIGKPFDMAQLPPLTRELLAFRAGGAVTFPDVPFQLLSNEKLTAQDWATLAERMGWQALRMNLNTLARNGAFALPGVADRVAARLADPQAIAKARVYPYQLLAAYRSADQTVPEQVREALQDAMEIALANVPTLEGQVVVCPDVSGSMQSPVTGYRQGATTTVRCIDVAALVGAAMLRNHPTARVMPFETKVVNVRLNPRDSVMTNAKRLAAVGGGGTNCSAPLAKLVEENAQVDTVIIVSDNESWIDARRHGATETMRQWDKLKQRNPNARLICIDIQPYGTSQAQSRRDILNVGGFGDAVFDVMAQFAAGDFADDHWVAMIEAIGV</sequence>
<dbReference type="RefSeq" id="WP_084092940.1">
    <property type="nucleotide sequence ID" value="NZ_FWXD01000039.1"/>
</dbReference>
<keyword evidence="5" id="KW-0694">RNA-binding</keyword>
<dbReference type="InterPro" id="IPR040322">
    <property type="entry name" value="TROVE2"/>
</dbReference>
<dbReference type="Proteomes" id="UP000192761">
    <property type="component" value="Unassembled WGS sequence"/>
</dbReference>
<dbReference type="InterPro" id="IPR036465">
    <property type="entry name" value="vWFA_dom_sf"/>
</dbReference>
<gene>
    <name evidence="8" type="ORF">SAMN02745857_04008</name>
</gene>
<evidence type="ECO:0000256" key="1">
    <source>
        <dbReference type="ARBA" id="ARBA00004496"/>
    </source>
</evidence>
<keyword evidence="3" id="KW-0963">Cytoplasm</keyword>
<dbReference type="GO" id="GO:0005737">
    <property type="term" value="C:cytoplasm"/>
    <property type="evidence" value="ECO:0007669"/>
    <property type="project" value="UniProtKB-SubCell"/>
</dbReference>
<dbReference type="PANTHER" id="PTHR14202:SF0">
    <property type="entry name" value="RNA-BINDING PROTEIN RO60"/>
    <property type="match status" value="1"/>
</dbReference>
<reference evidence="8 9" key="1">
    <citation type="submission" date="2017-04" db="EMBL/GenBank/DDBJ databases">
        <authorList>
            <person name="Afonso C.L."/>
            <person name="Miller P.J."/>
            <person name="Scott M.A."/>
            <person name="Spackman E."/>
            <person name="Goraichik I."/>
            <person name="Dimitrov K.M."/>
            <person name="Suarez D.L."/>
            <person name="Swayne D.E."/>
        </authorList>
    </citation>
    <scope>NUCLEOTIDE SEQUENCE [LARGE SCALE GENOMIC DNA]</scope>
    <source>
        <strain evidence="8 9">DSM 23236</strain>
    </source>
</reference>
<dbReference type="InterPro" id="IPR056800">
    <property type="entry name" value="vWA_Ro60"/>
</dbReference>
<dbReference type="STRING" id="1121001.SAMN02745857_04008"/>
<dbReference type="PANTHER" id="PTHR14202">
    <property type="entry name" value="60 KDA RIBONUCLEOPROTEIN SSA/RO"/>
    <property type="match status" value="1"/>
</dbReference>
<accession>A0A1W1Y0L7</accession>
<dbReference type="GO" id="GO:0003723">
    <property type="term" value="F:RNA binding"/>
    <property type="evidence" value="ECO:0007669"/>
    <property type="project" value="UniProtKB-KW"/>
</dbReference>
<keyword evidence="9" id="KW-1185">Reference proteome</keyword>
<dbReference type="AlphaFoldDB" id="A0A1W1Y0L7"/>
<evidence type="ECO:0000313" key="8">
    <source>
        <dbReference type="EMBL" id="SMC29674.1"/>
    </source>
</evidence>
<dbReference type="PROSITE" id="PS50988">
    <property type="entry name" value="TROVE"/>
    <property type="match status" value="1"/>
</dbReference>
<name>A0A1W1Y0L7_9NEIS</name>
<evidence type="ECO:0000313" key="9">
    <source>
        <dbReference type="Proteomes" id="UP000192761"/>
    </source>
</evidence>
<evidence type="ECO:0000256" key="2">
    <source>
        <dbReference type="ARBA" id="ARBA00007814"/>
    </source>
</evidence>
<keyword evidence="6 8" id="KW-0687">Ribonucleoprotein</keyword>
<dbReference type="GO" id="GO:0046872">
    <property type="term" value="F:metal ion binding"/>
    <property type="evidence" value="ECO:0007669"/>
    <property type="project" value="UniProtKB-KW"/>
</dbReference>
<comment type="subcellular location">
    <subcellularLocation>
        <location evidence="1">Cytoplasm</location>
    </subcellularLocation>
</comment>
<dbReference type="Gene3D" id="3.40.50.410">
    <property type="entry name" value="von Willebrand factor, type A domain"/>
    <property type="match status" value="1"/>
</dbReference>
<organism evidence="8 9">
    <name type="scientific">Andreprevotia lacus DSM 23236</name>
    <dbReference type="NCBI Taxonomy" id="1121001"/>
    <lineage>
        <taxon>Bacteria</taxon>
        <taxon>Pseudomonadati</taxon>
        <taxon>Pseudomonadota</taxon>
        <taxon>Betaproteobacteria</taxon>
        <taxon>Neisseriales</taxon>
        <taxon>Chitinibacteraceae</taxon>
        <taxon>Andreprevotia</taxon>
    </lineage>
</organism>
<dbReference type="Pfam" id="PF25045">
    <property type="entry name" value="vWA_Ro60"/>
    <property type="match status" value="1"/>
</dbReference>
<proteinExistence type="inferred from homology"/>
<protein>
    <submittedName>
        <fullName evidence="8">SS-A/Ro ribonucleoprotein</fullName>
    </submittedName>
</protein>
<dbReference type="OrthoDB" id="208855at2"/>
<evidence type="ECO:0000256" key="3">
    <source>
        <dbReference type="ARBA" id="ARBA00022490"/>
    </source>
</evidence>
<evidence type="ECO:0000256" key="5">
    <source>
        <dbReference type="ARBA" id="ARBA00022884"/>
    </source>
</evidence>
<dbReference type="InterPro" id="IPR008858">
    <property type="entry name" value="TROVE_dom"/>
</dbReference>
<feature type="domain" description="TROVE" evidence="7">
    <location>
        <begin position="19"/>
        <end position="324"/>
    </location>
</feature>
<dbReference type="SUPFAM" id="SSF53300">
    <property type="entry name" value="vWA-like"/>
    <property type="match status" value="1"/>
</dbReference>
<keyword evidence="4" id="KW-0479">Metal-binding</keyword>